<dbReference type="Proteomes" id="UP001516464">
    <property type="component" value="Unassembled WGS sequence"/>
</dbReference>
<dbReference type="EMBL" id="SBIQ01000089">
    <property type="protein sequence ID" value="KAF7683407.1"/>
    <property type="molecule type" value="Genomic_DNA"/>
</dbReference>
<dbReference type="InterPro" id="IPR042265">
    <property type="entry name" value="DPH1/DPH2_3"/>
</dbReference>
<evidence type="ECO:0000313" key="1">
    <source>
        <dbReference type="EMBL" id="KAF7683407.1"/>
    </source>
</evidence>
<organism evidence="1 2">
    <name type="scientific">Astathelohania contejeani</name>
    <dbReference type="NCBI Taxonomy" id="164912"/>
    <lineage>
        <taxon>Eukaryota</taxon>
        <taxon>Fungi</taxon>
        <taxon>Fungi incertae sedis</taxon>
        <taxon>Microsporidia</taxon>
        <taxon>Astathelohaniidae</taxon>
        <taxon>Astathelohania</taxon>
    </lineage>
</organism>
<keyword evidence="2" id="KW-1185">Reference proteome</keyword>
<dbReference type="Gene3D" id="3.40.50.11860">
    <property type="entry name" value="Diphthamide synthesis DPH1/DPH2 domain 3"/>
    <property type="match status" value="1"/>
</dbReference>
<sequence length="284" mass="33209">MENFKEQLSIYDDIGVISDEYNINFIPYIYQLLIKLYPKKNIFILEPLKLICDVKKGRAQFYITIGAVCPLHPIKHSISVNHLLSLTENKFLNETIYYKLENNVKEFDRIRFLISRLARTENIKKKQIFGIFYSSPIFTELAVSISKYLSLKEKDSYLICLKNISWERLTCYDIIDCYVIIDCPMFTYFELDLFVVTPFEIQMGFADKWEGGYSINEFNPIIENINVNKSKELVLKYSKSGELLLKREFIGLEYENSDVDNTINLGLKGKASGYKKISKESDLF</sequence>
<accession>A0ABQ7HYZ3</accession>
<dbReference type="Pfam" id="PF01866">
    <property type="entry name" value="Diphthamide_syn"/>
    <property type="match status" value="1"/>
</dbReference>
<proteinExistence type="predicted"/>
<name>A0ABQ7HYZ3_9MICR</name>
<gene>
    <name evidence="1" type="ORF">TCON_1385</name>
</gene>
<dbReference type="NCBIfam" id="TIGR00322">
    <property type="entry name" value="diphth2_R"/>
    <property type="match status" value="1"/>
</dbReference>
<reference evidence="1 2" key="1">
    <citation type="submission" date="2019-01" db="EMBL/GenBank/DDBJ databases">
        <title>Genomes sequencing and comparative genomics of infectious freshwater microsporidia, Cucumispora dikerogammari and Thelohania contejeani.</title>
        <authorList>
            <person name="Cormier A."/>
            <person name="Giraud I."/>
            <person name="Wattier R."/>
            <person name="Teixeira M."/>
            <person name="Grandjean F."/>
            <person name="Rigaud T."/>
            <person name="Cordaux R."/>
        </authorList>
    </citation>
    <scope>NUCLEOTIDE SEQUENCE [LARGE SCALE GENOMIC DNA]</scope>
    <source>
        <strain evidence="1">T1</strain>
        <tissue evidence="1">Spores</tissue>
    </source>
</reference>
<protein>
    <submittedName>
        <fullName evidence="1">Uncharacterized protein</fullName>
    </submittedName>
</protein>
<comment type="caution">
    <text evidence="1">The sequence shown here is derived from an EMBL/GenBank/DDBJ whole genome shotgun (WGS) entry which is preliminary data.</text>
</comment>
<dbReference type="InterPro" id="IPR016435">
    <property type="entry name" value="DPH1/DPH2"/>
</dbReference>
<evidence type="ECO:0000313" key="2">
    <source>
        <dbReference type="Proteomes" id="UP001516464"/>
    </source>
</evidence>